<proteinExistence type="predicted"/>
<name>A0A2P2NA71_RHIMU</name>
<organism evidence="1">
    <name type="scientific">Rhizophora mucronata</name>
    <name type="common">Asiatic mangrove</name>
    <dbReference type="NCBI Taxonomy" id="61149"/>
    <lineage>
        <taxon>Eukaryota</taxon>
        <taxon>Viridiplantae</taxon>
        <taxon>Streptophyta</taxon>
        <taxon>Embryophyta</taxon>
        <taxon>Tracheophyta</taxon>
        <taxon>Spermatophyta</taxon>
        <taxon>Magnoliopsida</taxon>
        <taxon>eudicotyledons</taxon>
        <taxon>Gunneridae</taxon>
        <taxon>Pentapetalae</taxon>
        <taxon>rosids</taxon>
        <taxon>fabids</taxon>
        <taxon>Malpighiales</taxon>
        <taxon>Rhizophoraceae</taxon>
        <taxon>Rhizophora</taxon>
    </lineage>
</organism>
<accession>A0A2P2NA71</accession>
<reference evidence="1" key="1">
    <citation type="submission" date="2018-02" db="EMBL/GenBank/DDBJ databases">
        <title>Rhizophora mucronata_Transcriptome.</title>
        <authorList>
            <person name="Meera S.P."/>
            <person name="Sreeshan A."/>
            <person name="Augustine A."/>
        </authorList>
    </citation>
    <scope>NUCLEOTIDE SEQUENCE</scope>
    <source>
        <tissue evidence="1">Leaf</tissue>
    </source>
</reference>
<evidence type="ECO:0000313" key="1">
    <source>
        <dbReference type="EMBL" id="MBX39369.1"/>
    </source>
</evidence>
<dbReference type="EMBL" id="GGEC01058885">
    <property type="protein sequence ID" value="MBX39369.1"/>
    <property type="molecule type" value="Transcribed_RNA"/>
</dbReference>
<protein>
    <submittedName>
        <fullName evidence="1">Uncharacterized protein</fullName>
    </submittedName>
</protein>
<sequence>MWVKNRNNIYPNA</sequence>